<keyword evidence="10" id="KW-0066">ATP synthesis</keyword>
<evidence type="ECO:0000313" key="12">
    <source>
        <dbReference type="EMBL" id="CAB4874578.1"/>
    </source>
</evidence>
<dbReference type="Pfam" id="PF00119">
    <property type="entry name" value="ATP-synt_A"/>
    <property type="match status" value="1"/>
</dbReference>
<evidence type="ECO:0000256" key="1">
    <source>
        <dbReference type="ARBA" id="ARBA00004141"/>
    </source>
</evidence>
<dbReference type="SUPFAM" id="SSF81336">
    <property type="entry name" value="F1F0 ATP synthase subunit A"/>
    <property type="match status" value="1"/>
</dbReference>
<dbReference type="Gene3D" id="1.20.120.220">
    <property type="entry name" value="ATP synthase, F0 complex, subunit A"/>
    <property type="match status" value="1"/>
</dbReference>
<dbReference type="AlphaFoldDB" id="A0A6J7DY47"/>
<feature type="transmembrane region" description="Helical" evidence="11">
    <location>
        <begin position="115"/>
        <end position="135"/>
    </location>
</feature>
<feature type="transmembrane region" description="Helical" evidence="11">
    <location>
        <begin position="155"/>
        <end position="180"/>
    </location>
</feature>
<feature type="transmembrane region" description="Helical" evidence="11">
    <location>
        <begin position="280"/>
        <end position="299"/>
    </location>
</feature>
<dbReference type="HAMAP" id="MF_01393">
    <property type="entry name" value="ATP_synth_a_bact"/>
    <property type="match status" value="1"/>
</dbReference>
<proteinExistence type="inferred from homology"/>
<dbReference type="PANTHER" id="PTHR11410">
    <property type="entry name" value="ATP SYNTHASE SUBUNIT A"/>
    <property type="match status" value="1"/>
</dbReference>
<evidence type="ECO:0000256" key="2">
    <source>
        <dbReference type="ARBA" id="ARBA00006810"/>
    </source>
</evidence>
<dbReference type="GO" id="GO:0046933">
    <property type="term" value="F:proton-transporting ATP synthase activity, rotational mechanism"/>
    <property type="evidence" value="ECO:0007669"/>
    <property type="project" value="TreeGrafter"/>
</dbReference>
<dbReference type="PANTHER" id="PTHR11410:SF0">
    <property type="entry name" value="ATP SYNTHASE SUBUNIT A"/>
    <property type="match status" value="1"/>
</dbReference>
<dbReference type="InterPro" id="IPR023011">
    <property type="entry name" value="ATP_synth_F0_asu_AS"/>
</dbReference>
<feature type="transmembrane region" description="Helical" evidence="11">
    <location>
        <begin position="227"/>
        <end position="247"/>
    </location>
</feature>
<keyword evidence="8" id="KW-0406">Ion transport</keyword>
<keyword evidence="9 11" id="KW-0472">Membrane</keyword>
<name>A0A6J7DY47_9ZZZZ</name>
<organism evidence="12">
    <name type="scientific">freshwater metagenome</name>
    <dbReference type="NCBI Taxonomy" id="449393"/>
    <lineage>
        <taxon>unclassified sequences</taxon>
        <taxon>metagenomes</taxon>
        <taxon>ecological metagenomes</taxon>
    </lineage>
</organism>
<evidence type="ECO:0000256" key="8">
    <source>
        <dbReference type="ARBA" id="ARBA00023065"/>
    </source>
</evidence>
<feature type="transmembrane region" description="Helical" evidence="11">
    <location>
        <begin position="253"/>
        <end position="273"/>
    </location>
</feature>
<protein>
    <submittedName>
        <fullName evidence="12">Unannotated protein</fullName>
    </submittedName>
</protein>
<evidence type="ECO:0000256" key="9">
    <source>
        <dbReference type="ARBA" id="ARBA00023136"/>
    </source>
</evidence>
<dbReference type="PROSITE" id="PS00449">
    <property type="entry name" value="ATPASE_A"/>
    <property type="match status" value="1"/>
</dbReference>
<keyword evidence="7 11" id="KW-1133">Transmembrane helix</keyword>
<reference evidence="12" key="1">
    <citation type="submission" date="2020-05" db="EMBL/GenBank/DDBJ databases">
        <authorList>
            <person name="Chiriac C."/>
            <person name="Salcher M."/>
            <person name="Ghai R."/>
            <person name="Kavagutti S V."/>
        </authorList>
    </citation>
    <scope>NUCLEOTIDE SEQUENCE</scope>
</reference>
<evidence type="ECO:0000256" key="3">
    <source>
        <dbReference type="ARBA" id="ARBA00022448"/>
    </source>
</evidence>
<dbReference type="EMBL" id="CAFBLQ010000092">
    <property type="protein sequence ID" value="CAB4874578.1"/>
    <property type="molecule type" value="Genomic_DNA"/>
</dbReference>
<dbReference type="NCBIfam" id="TIGR01131">
    <property type="entry name" value="ATP_synt_6_or_A"/>
    <property type="match status" value="1"/>
</dbReference>
<gene>
    <name evidence="12" type="ORF">UFOPK3423_00928</name>
</gene>
<comment type="similarity">
    <text evidence="2">Belongs to the ATPase A chain family.</text>
</comment>
<dbReference type="InterPro" id="IPR000568">
    <property type="entry name" value="ATP_synth_F0_asu"/>
</dbReference>
<keyword evidence="4" id="KW-0138">CF(0)</keyword>
<comment type="subcellular location">
    <subcellularLocation>
        <location evidence="1">Membrane</location>
        <topology evidence="1">Multi-pass membrane protein</topology>
    </subcellularLocation>
</comment>
<keyword evidence="5 11" id="KW-0812">Transmembrane</keyword>
<dbReference type="InterPro" id="IPR035908">
    <property type="entry name" value="F0_ATP_A_sf"/>
</dbReference>
<evidence type="ECO:0000256" key="7">
    <source>
        <dbReference type="ARBA" id="ARBA00022989"/>
    </source>
</evidence>
<dbReference type="GO" id="GO:0045259">
    <property type="term" value="C:proton-transporting ATP synthase complex"/>
    <property type="evidence" value="ECO:0007669"/>
    <property type="project" value="UniProtKB-KW"/>
</dbReference>
<accession>A0A6J7DY47</accession>
<evidence type="ECO:0000256" key="6">
    <source>
        <dbReference type="ARBA" id="ARBA00022781"/>
    </source>
</evidence>
<keyword evidence="6" id="KW-0375">Hydrogen ion transport</keyword>
<dbReference type="PRINTS" id="PR00123">
    <property type="entry name" value="ATPASEA"/>
</dbReference>
<evidence type="ECO:0000256" key="4">
    <source>
        <dbReference type="ARBA" id="ARBA00022547"/>
    </source>
</evidence>
<evidence type="ECO:0000256" key="5">
    <source>
        <dbReference type="ARBA" id="ARBA00022692"/>
    </source>
</evidence>
<keyword evidence="3" id="KW-0813">Transport</keyword>
<dbReference type="CDD" id="cd00310">
    <property type="entry name" value="ATP-synt_Fo_a_6"/>
    <property type="match status" value="1"/>
</dbReference>
<evidence type="ECO:0000256" key="11">
    <source>
        <dbReference type="SAM" id="Phobius"/>
    </source>
</evidence>
<sequence length="302" mass="32951">MRARLFLFLIPFAVLLASPVGAFALNINEDYKPQNEFKLDPWIEIKAGPIDFSIHKAVFYVAMACILTILTMVLVARRMTPTGRPSRVQVVVEGYYGLIENITKGNMSGAMVRRWFPFLATVFLFIWFSNMLGYLPLPTNTEHKVDIFGLQVPSLALFAATANISVPLVLTLIVVFAYHIEGIREKGPIRYLKGWVPAGVEGPAAGPIFVIEAISHFVRIISLSVRLFANILAGHLLILFMGGGLVVLLNLAIVGSVVLGAITGVMAVAFFIFEVGLVATLQAFIFTTLAAIYLGGAVAEEH</sequence>
<evidence type="ECO:0000256" key="10">
    <source>
        <dbReference type="ARBA" id="ARBA00023310"/>
    </source>
</evidence>
<feature type="transmembrane region" description="Helical" evidence="11">
    <location>
        <begin position="57"/>
        <end position="76"/>
    </location>
</feature>
<dbReference type="InterPro" id="IPR045083">
    <property type="entry name" value="ATP_synth_F0_asu_bact/mt"/>
</dbReference>